<evidence type="ECO:0000259" key="7">
    <source>
        <dbReference type="SMART" id="SM00278"/>
    </source>
</evidence>
<dbReference type="GO" id="GO:0005737">
    <property type="term" value="C:cytoplasm"/>
    <property type="evidence" value="ECO:0007669"/>
    <property type="project" value="UniProtKB-SubCell"/>
</dbReference>
<evidence type="ECO:0000256" key="2">
    <source>
        <dbReference type="ARBA" id="ARBA00022763"/>
    </source>
</evidence>
<dbReference type="GO" id="GO:0006281">
    <property type="term" value="P:DNA repair"/>
    <property type="evidence" value="ECO:0007669"/>
    <property type="project" value="UniProtKB-UniRule"/>
</dbReference>
<feature type="domain" description="Helix-hairpin-helix DNA-binding motif class 1" evidence="7">
    <location>
        <begin position="72"/>
        <end position="91"/>
    </location>
</feature>
<feature type="domain" description="Helix-hairpin-helix DNA-binding motif class 1" evidence="7">
    <location>
        <begin position="107"/>
        <end position="126"/>
    </location>
</feature>
<evidence type="ECO:0000256" key="4">
    <source>
        <dbReference type="ARBA" id="ARBA00023172"/>
    </source>
</evidence>
<comment type="similarity">
    <text evidence="6">Belongs to the RuvA family.</text>
</comment>
<comment type="caution">
    <text evidence="6">Lacks conserved residue(s) required for the propagation of feature annotation.</text>
</comment>
<dbReference type="InterPro" id="IPR012340">
    <property type="entry name" value="NA-bd_OB-fold"/>
</dbReference>
<dbReference type="InterPro" id="IPR000085">
    <property type="entry name" value="RuvA"/>
</dbReference>
<dbReference type="InterPro" id="IPR010994">
    <property type="entry name" value="RuvA_2-like"/>
</dbReference>
<sequence length="198" mass="21059">MIAHLRGMVTAVNTSSAVLDIHGIGMRVLATPDTLAKLRIGDDSTLITSLIVREDSLTLYGFVDDDERDVFDILTGISGIGPRTALAVLAVFSPDALREAVETKNEVALTRVSGIGKKGAQRMILELGSKLGPARSRSGELKKNTGAIADADVLEALINLGWNEREATPAITEAMADLGQASVAQLLRRSLQILGSRR</sequence>
<evidence type="ECO:0000256" key="6">
    <source>
        <dbReference type="HAMAP-Rule" id="MF_00031"/>
    </source>
</evidence>
<dbReference type="CDD" id="cd14332">
    <property type="entry name" value="UBA_RuvA_C"/>
    <property type="match status" value="1"/>
</dbReference>
<dbReference type="GO" id="GO:0006310">
    <property type="term" value="P:DNA recombination"/>
    <property type="evidence" value="ECO:0007669"/>
    <property type="project" value="UniProtKB-UniRule"/>
</dbReference>
<dbReference type="RefSeq" id="WP_091281615.1">
    <property type="nucleotide sequence ID" value="NZ_JABAPL010000002.1"/>
</dbReference>
<dbReference type="SUPFAM" id="SSF47781">
    <property type="entry name" value="RuvA domain 2-like"/>
    <property type="match status" value="1"/>
</dbReference>
<dbReference type="GO" id="GO:0009378">
    <property type="term" value="F:four-way junction helicase activity"/>
    <property type="evidence" value="ECO:0007669"/>
    <property type="project" value="InterPro"/>
</dbReference>
<dbReference type="Gene3D" id="1.10.8.10">
    <property type="entry name" value="DNA helicase RuvA subunit, C-terminal domain"/>
    <property type="match status" value="1"/>
</dbReference>
<keyword evidence="2 6" id="KW-0227">DNA damage</keyword>
<dbReference type="GeneID" id="65345167"/>
<keyword evidence="9" id="KW-1185">Reference proteome</keyword>
<gene>
    <name evidence="6" type="primary">ruvA</name>
    <name evidence="8" type="ORF">SAMN04489737_1437</name>
</gene>
<comment type="domain">
    <text evidence="6">Has three domains with a flexible linker between the domains II and III and assumes an 'L' shape. Domain III is highly mobile and contacts RuvB.</text>
</comment>
<comment type="subunit">
    <text evidence="6">Homotetramer. Forms an RuvA(8)-RuvB(12)-Holliday junction (HJ) complex. HJ DNA is sandwiched between 2 RuvA tetramers; dsDNA enters through RuvA and exits via RuvB. An RuvB hexamer assembles on each DNA strand where it exits the tetramer. Each RuvB hexamer is contacted by two RuvA subunits (via domain III) on 2 adjacent RuvB subunits; this complex drives branch migration. In the full resolvosome a probable DNA-RuvA(4)-RuvB(12)-RuvC(2) complex forms which resolves the HJ.</text>
</comment>
<comment type="subcellular location">
    <subcellularLocation>
        <location evidence="6">Cytoplasm</location>
    </subcellularLocation>
</comment>
<keyword evidence="4 6" id="KW-0233">DNA recombination</keyword>
<dbReference type="Proteomes" id="UP000214355">
    <property type="component" value="Chromosome I"/>
</dbReference>
<keyword evidence="3 6" id="KW-0238">DNA-binding</keyword>
<evidence type="ECO:0000313" key="9">
    <source>
        <dbReference type="Proteomes" id="UP000214355"/>
    </source>
</evidence>
<evidence type="ECO:0000256" key="3">
    <source>
        <dbReference type="ARBA" id="ARBA00023125"/>
    </source>
</evidence>
<evidence type="ECO:0000256" key="5">
    <source>
        <dbReference type="ARBA" id="ARBA00023204"/>
    </source>
</evidence>
<keyword evidence="8" id="KW-0067">ATP-binding</keyword>
<dbReference type="AlphaFoldDB" id="A0A1H2LJJ6"/>
<reference evidence="9" key="1">
    <citation type="submission" date="2016-10" db="EMBL/GenBank/DDBJ databases">
        <authorList>
            <person name="Varghese N."/>
            <person name="Submissions S."/>
        </authorList>
    </citation>
    <scope>NUCLEOTIDE SEQUENCE [LARGE SCALE GENOMIC DNA]</scope>
    <source>
        <strain evidence="9">DSM 10002</strain>
    </source>
</reference>
<dbReference type="GO" id="GO:0005524">
    <property type="term" value="F:ATP binding"/>
    <property type="evidence" value="ECO:0007669"/>
    <property type="project" value="InterPro"/>
</dbReference>
<dbReference type="STRING" id="131112.SAMN04489737_1437"/>
<dbReference type="Pfam" id="PF01330">
    <property type="entry name" value="RuvA_N"/>
    <property type="match status" value="1"/>
</dbReference>
<dbReference type="Pfam" id="PF14520">
    <property type="entry name" value="HHH_5"/>
    <property type="match status" value="1"/>
</dbReference>
<dbReference type="SMART" id="SM00278">
    <property type="entry name" value="HhH1"/>
    <property type="match status" value="2"/>
</dbReference>
<evidence type="ECO:0000256" key="1">
    <source>
        <dbReference type="ARBA" id="ARBA00022490"/>
    </source>
</evidence>
<keyword evidence="8" id="KW-0378">Hydrolase</keyword>
<keyword evidence="5 6" id="KW-0234">DNA repair</keyword>
<protein>
    <recommendedName>
        <fullName evidence="6">Holliday junction branch migration complex subunit RuvA</fullName>
    </recommendedName>
</protein>
<dbReference type="InterPro" id="IPR011114">
    <property type="entry name" value="RuvA_C"/>
</dbReference>
<dbReference type="Gene3D" id="1.10.150.20">
    <property type="entry name" value="5' to 3' exonuclease, C-terminal subdomain"/>
    <property type="match status" value="1"/>
</dbReference>
<proteinExistence type="inferred from homology"/>
<dbReference type="GO" id="GO:0009379">
    <property type="term" value="C:Holliday junction helicase complex"/>
    <property type="evidence" value="ECO:0007669"/>
    <property type="project" value="InterPro"/>
</dbReference>
<dbReference type="OrthoDB" id="5293449at2"/>
<dbReference type="GO" id="GO:0000400">
    <property type="term" value="F:four-way junction DNA binding"/>
    <property type="evidence" value="ECO:0007669"/>
    <property type="project" value="UniProtKB-UniRule"/>
</dbReference>
<keyword evidence="8" id="KW-0547">Nucleotide-binding</keyword>
<dbReference type="NCBIfam" id="TIGR00084">
    <property type="entry name" value="ruvA"/>
    <property type="match status" value="1"/>
</dbReference>
<comment type="function">
    <text evidence="6">The RuvA-RuvB-RuvC complex processes Holliday junction (HJ) DNA during genetic recombination and DNA repair, while the RuvA-RuvB complex plays an important role in the rescue of blocked DNA replication forks via replication fork reversal (RFR). RuvA specifically binds to HJ cruciform DNA, conferring on it an open structure. The RuvB hexamer acts as an ATP-dependent pump, pulling dsDNA into and through the RuvAB complex. HJ branch migration allows RuvC to scan DNA until it finds its consensus sequence, where it cleaves and resolves the cruciform DNA.</text>
</comment>
<dbReference type="Pfam" id="PF07499">
    <property type="entry name" value="RuvA_C"/>
    <property type="match status" value="1"/>
</dbReference>
<organism evidence="8 9">
    <name type="scientific">Arcanobacterium phocae</name>
    <dbReference type="NCBI Taxonomy" id="131112"/>
    <lineage>
        <taxon>Bacteria</taxon>
        <taxon>Bacillati</taxon>
        <taxon>Actinomycetota</taxon>
        <taxon>Actinomycetes</taxon>
        <taxon>Actinomycetales</taxon>
        <taxon>Actinomycetaceae</taxon>
        <taxon>Arcanobacterium</taxon>
    </lineage>
</organism>
<name>A0A1H2LJJ6_9ACTO</name>
<feature type="region of interest" description="Domain III" evidence="6">
    <location>
        <begin position="149"/>
        <end position="198"/>
    </location>
</feature>
<dbReference type="Gene3D" id="2.40.50.140">
    <property type="entry name" value="Nucleic acid-binding proteins"/>
    <property type="match status" value="1"/>
</dbReference>
<evidence type="ECO:0000313" key="8">
    <source>
        <dbReference type="EMBL" id="SDU81190.1"/>
    </source>
</evidence>
<dbReference type="SUPFAM" id="SSF50249">
    <property type="entry name" value="Nucleic acid-binding proteins"/>
    <property type="match status" value="1"/>
</dbReference>
<dbReference type="InterPro" id="IPR003583">
    <property type="entry name" value="Hlx-hairpin-Hlx_DNA-bd_motif"/>
</dbReference>
<dbReference type="HAMAP" id="MF_00031">
    <property type="entry name" value="DNA_HJ_migration_RuvA"/>
    <property type="match status" value="1"/>
</dbReference>
<dbReference type="InterPro" id="IPR013849">
    <property type="entry name" value="DNA_helicase_Holl-junc_RuvA_I"/>
</dbReference>
<dbReference type="GO" id="GO:0048476">
    <property type="term" value="C:Holliday junction resolvase complex"/>
    <property type="evidence" value="ECO:0007669"/>
    <property type="project" value="UniProtKB-UniRule"/>
</dbReference>
<dbReference type="EMBL" id="LT629804">
    <property type="protein sequence ID" value="SDU81190.1"/>
    <property type="molecule type" value="Genomic_DNA"/>
</dbReference>
<accession>A0A1H2LJJ6</accession>
<keyword evidence="8" id="KW-0347">Helicase</keyword>
<keyword evidence="1 6" id="KW-0963">Cytoplasm</keyword>
<dbReference type="InterPro" id="IPR036267">
    <property type="entry name" value="RuvA_C_sf"/>
</dbReference>
<dbReference type="SUPFAM" id="SSF46929">
    <property type="entry name" value="DNA helicase RuvA subunit, C-terminal domain"/>
    <property type="match status" value="1"/>
</dbReference>